<reference evidence="1" key="1">
    <citation type="journal article" date="2017" name="Science">
        <title>Giant viruses with an expanded complement of translation system components.</title>
        <authorList>
            <person name="Schulz F."/>
            <person name="Yutin N."/>
            <person name="Ivanova N.N."/>
            <person name="Ortega D.R."/>
            <person name="Lee T.K."/>
            <person name="Vierheilig J."/>
            <person name="Daims H."/>
            <person name="Horn M."/>
            <person name="Wagner M."/>
            <person name="Jensen G.J."/>
            <person name="Kyrpides N.C."/>
            <person name="Koonin E.V."/>
            <person name="Woyke T."/>
        </authorList>
    </citation>
    <scope>NUCLEOTIDE SEQUENCE</scope>
    <source>
        <strain evidence="1">ILV1</strain>
    </source>
</reference>
<gene>
    <name evidence="1" type="ORF">Indivirus_1_243</name>
</gene>
<dbReference type="EMBL" id="KY684085">
    <property type="protein sequence ID" value="ARF09620.1"/>
    <property type="molecule type" value="Genomic_DNA"/>
</dbReference>
<proteinExistence type="predicted"/>
<evidence type="ECO:0000313" key="1">
    <source>
        <dbReference type="EMBL" id="ARF09620.1"/>
    </source>
</evidence>
<name>A0A1V0SD16_9VIRU</name>
<organism evidence="1">
    <name type="scientific">Indivirus ILV1</name>
    <dbReference type="NCBI Taxonomy" id="1977633"/>
    <lineage>
        <taxon>Viruses</taxon>
        <taxon>Varidnaviria</taxon>
        <taxon>Bamfordvirae</taxon>
        <taxon>Nucleocytoviricota</taxon>
        <taxon>Megaviricetes</taxon>
        <taxon>Imitervirales</taxon>
        <taxon>Mimiviridae</taxon>
        <taxon>Klosneuvirinae</taxon>
        <taxon>Indivirus</taxon>
    </lineage>
</organism>
<accession>A0A1V0SD16</accession>
<protein>
    <submittedName>
        <fullName evidence="1">Uncharacterized protein</fullName>
    </submittedName>
</protein>
<sequence length="110" mass="12995">MNQFPEDFNRKVCNDTMEKNQNELVKVIRQNFHKKVSETITDCESVATLEFPSKLWHCHRITIIKELLERFGKVRIQVANTHYDVTKLITSIDDVPNYVSKVLIEFIKEN</sequence>